<organism evidence="3 4">
    <name type="scientific">Peribacillus simplex NBRC 15720 = DSM 1321</name>
    <dbReference type="NCBI Taxonomy" id="1349754"/>
    <lineage>
        <taxon>Bacteria</taxon>
        <taxon>Bacillati</taxon>
        <taxon>Bacillota</taxon>
        <taxon>Bacilli</taxon>
        <taxon>Bacillales</taxon>
        <taxon>Bacillaceae</taxon>
        <taxon>Peribacillus</taxon>
    </lineage>
</organism>
<dbReference type="RefSeq" id="WP_063233890.1">
    <property type="nucleotide sequence ID" value="NZ_BCVO01000012.1"/>
</dbReference>
<feature type="domain" description="AB hydrolase-1" evidence="2">
    <location>
        <begin position="20"/>
        <end position="254"/>
    </location>
</feature>
<dbReference type="PRINTS" id="PR00111">
    <property type="entry name" value="ABHYDROLASE"/>
</dbReference>
<dbReference type="EMBL" id="CP017704">
    <property type="protein sequence ID" value="ASS97115.1"/>
    <property type="molecule type" value="Genomic_DNA"/>
</dbReference>
<gene>
    <name evidence="3" type="ORF">BS1321_26375</name>
</gene>
<evidence type="ECO:0000256" key="1">
    <source>
        <dbReference type="ARBA" id="ARBA00008645"/>
    </source>
</evidence>
<dbReference type="GeneID" id="56476325"/>
<reference evidence="3 4" key="1">
    <citation type="submission" date="2016-10" db="EMBL/GenBank/DDBJ databases">
        <title>The whole genome sequencing and assembly of Bacillus simplex DSM 1321 strain.</title>
        <authorList>
            <person name="Park M.-K."/>
            <person name="Lee Y.-J."/>
            <person name="Yi H."/>
            <person name="Bahn Y.-S."/>
            <person name="Kim J.F."/>
            <person name="Lee D.-W."/>
        </authorList>
    </citation>
    <scope>NUCLEOTIDE SEQUENCE [LARGE SCALE GENOMIC DNA]</scope>
    <source>
        <strain evidence="3 4">DSM 1321</strain>
    </source>
</reference>
<dbReference type="SUPFAM" id="SSF53474">
    <property type="entry name" value="alpha/beta-Hydrolases"/>
    <property type="match status" value="1"/>
</dbReference>
<dbReference type="AlphaFoldDB" id="A0A223EPN0"/>
<comment type="similarity">
    <text evidence="1">Belongs to the AB hydrolase superfamily.</text>
</comment>
<dbReference type="InterPro" id="IPR000073">
    <property type="entry name" value="AB_hydrolase_1"/>
</dbReference>
<evidence type="ECO:0000313" key="3">
    <source>
        <dbReference type="EMBL" id="ASS97115.1"/>
    </source>
</evidence>
<dbReference type="Pfam" id="PF00561">
    <property type="entry name" value="Abhydrolase_1"/>
    <property type="match status" value="1"/>
</dbReference>
<dbReference type="OrthoDB" id="9780932at2"/>
<evidence type="ECO:0000313" key="4">
    <source>
        <dbReference type="Proteomes" id="UP000214618"/>
    </source>
</evidence>
<evidence type="ECO:0000259" key="2">
    <source>
        <dbReference type="Pfam" id="PF00561"/>
    </source>
</evidence>
<name>A0A223EPN0_9BACI</name>
<sequence>MNPNILLRNNVKFKGSGTRPMIFAPGFGCDQNVWQSVAKDFEDEYQIILFDYVGSGNSDIQAYNVERYSTLEGYAQDVLDVCSALDLKDAIFVGHSVGCVIGMLASIKHPEYFSKLVLVGPSPCYLNLPNDYYGGFEKEQLLGLIDMMDKNYIGWATAFAGTVMNNPDRPDLKRELENRFCSTDPIIARQFAEATFFADNRKDLPKVKVPSLILQCSKDVIAPSAVGDYIHKHLPDSTLKLMKATGHCPHISHPEETIYLIRQYLDEFPTNDLQKEMGVNFCE</sequence>
<proteinExistence type="inferred from homology"/>
<protein>
    <submittedName>
        <fullName evidence="3">Sigma factor SigB regulation protein RsbQ</fullName>
    </submittedName>
</protein>
<dbReference type="PANTHER" id="PTHR43039">
    <property type="entry name" value="ESTERASE-RELATED"/>
    <property type="match status" value="1"/>
</dbReference>
<dbReference type="Gene3D" id="3.40.50.1820">
    <property type="entry name" value="alpha/beta hydrolase"/>
    <property type="match status" value="1"/>
</dbReference>
<dbReference type="InterPro" id="IPR029058">
    <property type="entry name" value="AB_hydrolase_fold"/>
</dbReference>
<accession>A0A223EPN0</accession>
<dbReference type="Proteomes" id="UP000214618">
    <property type="component" value="Chromosome"/>
</dbReference>